<dbReference type="PANTHER" id="PTHR23501:SF177">
    <property type="entry name" value="MAJOR FACILITATOR SUPERFAMILY (MFS) PROFILE DOMAIN-CONTAINING PROTEIN-RELATED"/>
    <property type="match status" value="1"/>
</dbReference>
<evidence type="ECO:0000256" key="5">
    <source>
        <dbReference type="ARBA" id="ARBA00022723"/>
    </source>
</evidence>
<dbReference type="GO" id="GO:0008270">
    <property type="term" value="F:zinc ion binding"/>
    <property type="evidence" value="ECO:0007669"/>
    <property type="project" value="InterPro"/>
</dbReference>
<dbReference type="SUPFAM" id="SSF57701">
    <property type="entry name" value="Zn2/Cys6 DNA-binding domain"/>
    <property type="match status" value="1"/>
</dbReference>
<dbReference type="CDD" id="cd00067">
    <property type="entry name" value="GAL4"/>
    <property type="match status" value="1"/>
</dbReference>
<dbReference type="Proteomes" id="UP000037505">
    <property type="component" value="Unassembled WGS sequence"/>
</dbReference>
<feature type="region of interest" description="Disordered" evidence="12">
    <location>
        <begin position="596"/>
        <end position="615"/>
    </location>
</feature>
<dbReference type="FunFam" id="1.20.1720.10:FF:000012">
    <property type="entry name" value="MFS toxin efflux pump (AflT)"/>
    <property type="match status" value="1"/>
</dbReference>
<dbReference type="InterPro" id="IPR001138">
    <property type="entry name" value="Zn2Cys6_DnaBD"/>
</dbReference>
<dbReference type="GO" id="GO:0006351">
    <property type="term" value="P:DNA-templated transcription"/>
    <property type="evidence" value="ECO:0007669"/>
    <property type="project" value="InterPro"/>
</dbReference>
<dbReference type="GO" id="GO:0005886">
    <property type="term" value="C:plasma membrane"/>
    <property type="evidence" value="ECO:0007669"/>
    <property type="project" value="TreeGrafter"/>
</dbReference>
<evidence type="ECO:0000256" key="12">
    <source>
        <dbReference type="SAM" id="MobiDB-lite"/>
    </source>
</evidence>
<evidence type="ECO:0000256" key="7">
    <source>
        <dbReference type="ARBA" id="ARBA00023015"/>
    </source>
</evidence>
<evidence type="ECO:0000259" key="14">
    <source>
        <dbReference type="PROSITE" id="PS50850"/>
    </source>
</evidence>
<feature type="transmembrane region" description="Helical" evidence="13">
    <location>
        <begin position="108"/>
        <end position="125"/>
    </location>
</feature>
<keyword evidence="7" id="KW-0805">Transcription regulation</keyword>
<dbReference type="InterPro" id="IPR036259">
    <property type="entry name" value="MFS_trans_sf"/>
</dbReference>
<feature type="transmembrane region" description="Helical" evidence="13">
    <location>
        <begin position="265"/>
        <end position="285"/>
    </location>
</feature>
<organism evidence="15 16">
    <name type="scientific">Aspergillus nomiae NRRL (strain ATCC 15546 / NRRL 13137 / CBS 260.88 / M93)</name>
    <dbReference type="NCBI Taxonomy" id="1509407"/>
    <lineage>
        <taxon>Eukaryota</taxon>
        <taxon>Fungi</taxon>
        <taxon>Dikarya</taxon>
        <taxon>Ascomycota</taxon>
        <taxon>Pezizomycotina</taxon>
        <taxon>Eurotiomycetes</taxon>
        <taxon>Eurotiomycetidae</taxon>
        <taxon>Eurotiales</taxon>
        <taxon>Aspergillaceae</taxon>
        <taxon>Aspergillus</taxon>
        <taxon>Aspergillus subgen. Circumdati</taxon>
    </lineage>
</organism>
<proteinExistence type="inferred from homology"/>
<evidence type="ECO:0000256" key="11">
    <source>
        <dbReference type="ARBA" id="ARBA00023242"/>
    </source>
</evidence>
<feature type="transmembrane region" description="Helical" evidence="13">
    <location>
        <begin position="297"/>
        <end position="317"/>
    </location>
</feature>
<evidence type="ECO:0000256" key="3">
    <source>
        <dbReference type="ARBA" id="ARBA00022448"/>
    </source>
</evidence>
<name>A0A0L1JER5_ASPN3</name>
<dbReference type="AlphaFoldDB" id="A0A0L1JER5"/>
<dbReference type="Pfam" id="PF07690">
    <property type="entry name" value="MFS_1"/>
    <property type="match status" value="1"/>
</dbReference>
<evidence type="ECO:0000256" key="1">
    <source>
        <dbReference type="ARBA" id="ARBA00004141"/>
    </source>
</evidence>
<dbReference type="InterPro" id="IPR011701">
    <property type="entry name" value="MFS"/>
</dbReference>
<dbReference type="GO" id="GO:0009893">
    <property type="term" value="P:positive regulation of metabolic process"/>
    <property type="evidence" value="ECO:0007669"/>
    <property type="project" value="UniProtKB-ARBA"/>
</dbReference>
<feature type="domain" description="Major facilitator superfamily (MFS) profile" evidence="14">
    <location>
        <begin position="71"/>
        <end position="545"/>
    </location>
</feature>
<evidence type="ECO:0000256" key="4">
    <source>
        <dbReference type="ARBA" id="ARBA00022692"/>
    </source>
</evidence>
<comment type="subcellular location">
    <subcellularLocation>
        <location evidence="1">Membrane</location>
        <topology evidence="1">Multi-pass membrane protein</topology>
    </subcellularLocation>
</comment>
<evidence type="ECO:0000256" key="2">
    <source>
        <dbReference type="ARBA" id="ARBA00007520"/>
    </source>
</evidence>
<keyword evidence="3" id="KW-0813">Transport</keyword>
<feature type="compositionally biased region" description="Polar residues" evidence="12">
    <location>
        <begin position="1"/>
        <end position="22"/>
    </location>
</feature>
<evidence type="ECO:0000313" key="15">
    <source>
        <dbReference type="EMBL" id="KNG89853.1"/>
    </source>
</evidence>
<feature type="region of interest" description="Disordered" evidence="12">
    <location>
        <begin position="1"/>
        <end position="59"/>
    </location>
</feature>
<evidence type="ECO:0000256" key="10">
    <source>
        <dbReference type="ARBA" id="ARBA00023163"/>
    </source>
</evidence>
<evidence type="ECO:0000313" key="16">
    <source>
        <dbReference type="Proteomes" id="UP000037505"/>
    </source>
</evidence>
<feature type="transmembrane region" description="Helical" evidence="13">
    <location>
        <begin position="193"/>
        <end position="212"/>
    </location>
</feature>
<dbReference type="PROSITE" id="PS50850">
    <property type="entry name" value="MFS"/>
    <property type="match status" value="1"/>
</dbReference>
<feature type="transmembrane region" description="Helical" evidence="13">
    <location>
        <begin position="224"/>
        <end position="244"/>
    </location>
</feature>
<dbReference type="InterPro" id="IPR036864">
    <property type="entry name" value="Zn2-C6_fun-type_DNA-bd_sf"/>
</dbReference>
<dbReference type="PROSITE" id="PS00463">
    <property type="entry name" value="ZN2_CY6_FUNGAL_1"/>
    <property type="match status" value="1"/>
</dbReference>
<gene>
    <name evidence="15" type="ORF">ANOM_001763</name>
</gene>
<dbReference type="InterPro" id="IPR020846">
    <property type="entry name" value="MFS_dom"/>
</dbReference>
<keyword evidence="10" id="KW-0804">Transcription</keyword>
<feature type="transmembrane region" description="Helical" evidence="13">
    <location>
        <begin position="66"/>
        <end position="88"/>
    </location>
</feature>
<dbReference type="Gene3D" id="1.20.1720.10">
    <property type="entry name" value="Multidrug resistance protein D"/>
    <property type="match status" value="1"/>
</dbReference>
<dbReference type="CDD" id="cd17502">
    <property type="entry name" value="MFS_Azr1_MDR_like"/>
    <property type="match status" value="1"/>
</dbReference>
<evidence type="ECO:0000256" key="8">
    <source>
        <dbReference type="ARBA" id="ARBA00023125"/>
    </source>
</evidence>
<dbReference type="GeneID" id="26803567"/>
<keyword evidence="11" id="KW-0539">Nucleus</keyword>
<dbReference type="GO" id="GO:0022857">
    <property type="term" value="F:transmembrane transporter activity"/>
    <property type="evidence" value="ECO:0007669"/>
    <property type="project" value="InterPro"/>
</dbReference>
<dbReference type="CDD" id="cd12148">
    <property type="entry name" value="fungal_TF_MHR"/>
    <property type="match status" value="1"/>
</dbReference>
<comment type="caution">
    <text evidence="15">The sequence shown here is derived from an EMBL/GenBank/DDBJ whole genome shotgun (WGS) entry which is preliminary data.</text>
</comment>
<dbReference type="SMART" id="SM00066">
    <property type="entry name" value="GAL4"/>
    <property type="match status" value="1"/>
</dbReference>
<keyword evidence="5" id="KW-0479">Metal-binding</keyword>
<sequence>MPTKTWSSQTGDTAVSSRTSTPAIPEKPNEDASSSYDHQVMEDRSKGETGSGLDDAPTDAPSTGGFTLLMTVTALALSMFLVSLDMTIVATAIPKITDEFGGIEEEAWYGSAFFITLGSFQAAWGKGYKYFPLKISFLVSIFLFEVGSLVCGVAPNSIALIVGRAITGVGGAGISSGAFTIIALSAPPRQRPAYIGILGASYGIAAAIGPLVGGAFTTNVTWRWCFYINLPIGGLAAGIILFFYRPPPPLPFLNTPLKEKILQMDLPGTLILVSALVCYVLALQWGGVSLSWGDSKVVGTLVGFGVLLVAFAIVQWAQKERAAMIGRLFRRNVVIMMIYIDLLAGTFFLLVYYLPIYFQVVSGVSAAQSGIRNLPLILGQSVSTVISGVALSRFGYPQPFLLVGGVLTAIGSGLLYTLDVNTGSGKWIGYQLLAGIGIGWCFQVPVVTAQASVAPEDLPSVTAMVLTVQTLGGSVFVSAGQSAMVNVLLKHLQSETSTVDAFKVAMTGATELRQKFSSAQMQFILTAYMDGLQAAFLVAVVASSVATWSVWRLGGLNSRVKLLLLPLHDDSARNLCCNTSFGNIFRFTTISAMMRTHQHPTSTPPEDEQPPRKKIRKGTRSCWECKHRKVRCHFVSDGDQSCRECLSRGFACRSQDLPEPENARESDRASLSDRLGRVESLLERVLRRLDTVGGVEEAQASMTTDNENGLTSSAAATPANENAPVLSLFDSGVCNHSRLGKLRQELLDLLPSHSALRRLEQANSCWWLVRAQCFQEYEESLLSSAAAARSDSHPTAIAKVLLWVAICLQQLPRGSDIESLELPYPPTRLIANCVKLVAHSISSDETLVSSLDGLECLVLQGVLYNNDGKLRSAWLCYRRALSVAQIIGLHRLAADSADESASVSRAKHIWNHIIYADRYLSLMLGMYHGITDVALDSKRSGDQTLNPPPMDVLCRIAGSIIERNQKFSGITPSMVRTTQTIDAELMSIDPPLVVEGPTVISPGKSIERAQAYTKLMTQLWHYQLIAWLHLPLLLESGTERRYDYSRQSCLEASRHMITCYTSIRRLTANSFCCKSLDFQAFTAAVTLLINILGPTGRSHPDSNDWPAIETVMTTLETLAQGQPPDKVASRGLSVLRTLKRVATRNNTTQSGLSDRLPPVDGQSGRIKVDIPYFGTISLDCSTRSDTPEQQKLNDGPPRVIRTDLASNSALSSNAGNTTEASTVHDQAMNVGPWPEARLALGSADIWSFDPDLTVLPSFLPDLEDTWDLGL</sequence>
<feature type="transmembrane region" description="Helical" evidence="13">
    <location>
        <begin position="430"/>
        <end position="451"/>
    </location>
</feature>
<dbReference type="SUPFAM" id="SSF103473">
    <property type="entry name" value="MFS general substrate transporter"/>
    <property type="match status" value="1"/>
</dbReference>
<dbReference type="Pfam" id="PF04082">
    <property type="entry name" value="Fungal_trans"/>
    <property type="match status" value="1"/>
</dbReference>
<dbReference type="GO" id="GO:0000981">
    <property type="term" value="F:DNA-binding transcription factor activity, RNA polymerase II-specific"/>
    <property type="evidence" value="ECO:0007669"/>
    <property type="project" value="InterPro"/>
</dbReference>
<comment type="similarity">
    <text evidence="2">Belongs to the major facilitator superfamily. TCR/Tet family.</text>
</comment>
<feature type="transmembrane region" description="Helical" evidence="13">
    <location>
        <begin position="137"/>
        <end position="155"/>
    </location>
</feature>
<dbReference type="OrthoDB" id="5392779at2759"/>
<protein>
    <recommendedName>
        <fullName evidence="14">Major facilitator superfamily (MFS) profile domain-containing protein</fullName>
    </recommendedName>
</protein>
<keyword evidence="16" id="KW-1185">Reference proteome</keyword>
<evidence type="ECO:0000256" key="9">
    <source>
        <dbReference type="ARBA" id="ARBA00023136"/>
    </source>
</evidence>
<dbReference type="GO" id="GO:0003677">
    <property type="term" value="F:DNA binding"/>
    <property type="evidence" value="ECO:0007669"/>
    <property type="project" value="UniProtKB-KW"/>
</dbReference>
<reference evidence="15 16" key="1">
    <citation type="submission" date="2014-06" db="EMBL/GenBank/DDBJ databases">
        <title>The Genome of the Aflatoxigenic Filamentous Fungus Aspergillus nomius.</title>
        <authorList>
            <person name="Moore M.G."/>
            <person name="Shannon B.M."/>
            <person name="Brian M.M."/>
        </authorList>
    </citation>
    <scope>NUCLEOTIDE SEQUENCE [LARGE SCALE GENOMIC DNA]</scope>
    <source>
        <strain evidence="15 16">NRRL 13137</strain>
    </source>
</reference>
<keyword evidence="8" id="KW-0238">DNA-binding</keyword>
<dbReference type="FunFam" id="1.20.1250.20:FF:000196">
    <property type="entry name" value="MFS toxin efflux pump (AflT)"/>
    <property type="match status" value="1"/>
</dbReference>
<dbReference type="PANTHER" id="PTHR23501">
    <property type="entry name" value="MAJOR FACILITATOR SUPERFAMILY"/>
    <property type="match status" value="1"/>
</dbReference>
<feature type="transmembrane region" description="Helical" evidence="13">
    <location>
        <begin position="338"/>
        <end position="358"/>
    </location>
</feature>
<dbReference type="Gene3D" id="1.20.1250.20">
    <property type="entry name" value="MFS general substrate transporter like domains"/>
    <property type="match status" value="1"/>
</dbReference>
<evidence type="ECO:0000256" key="6">
    <source>
        <dbReference type="ARBA" id="ARBA00022989"/>
    </source>
</evidence>
<keyword evidence="4 13" id="KW-0812">Transmembrane</keyword>
<feature type="transmembrane region" description="Helical" evidence="13">
    <location>
        <begin position="161"/>
        <end position="186"/>
    </location>
</feature>
<dbReference type="Gene3D" id="4.10.240.10">
    <property type="entry name" value="Zn(2)-C6 fungal-type DNA-binding domain"/>
    <property type="match status" value="1"/>
</dbReference>
<evidence type="ECO:0000256" key="13">
    <source>
        <dbReference type="SAM" id="Phobius"/>
    </source>
</evidence>
<feature type="transmembrane region" description="Helical" evidence="13">
    <location>
        <begin position="400"/>
        <end position="418"/>
    </location>
</feature>
<dbReference type="InterPro" id="IPR007219">
    <property type="entry name" value="XnlR_reg_dom"/>
</dbReference>
<dbReference type="RefSeq" id="XP_015410776.1">
    <property type="nucleotide sequence ID" value="XM_015547020.1"/>
</dbReference>
<feature type="transmembrane region" description="Helical" evidence="13">
    <location>
        <begin position="523"/>
        <end position="551"/>
    </location>
</feature>
<dbReference type="EMBL" id="JNOM01000023">
    <property type="protein sequence ID" value="KNG89853.1"/>
    <property type="molecule type" value="Genomic_DNA"/>
</dbReference>
<keyword evidence="9 13" id="KW-0472">Membrane</keyword>
<accession>A0A0L1JER5</accession>
<keyword evidence="6 13" id="KW-1133">Transmembrane helix</keyword>